<gene>
    <name evidence="1" type="ORF">XD54_0137</name>
</gene>
<sequence length="196" mass="23459">MKVEIPYLVIEVNRRLFMIDAYFSKKVEKIEHVSVLIKRFKRDLPREAQNPLPSLITENEIKFFLKNVFSTLHEFSGKKVDERLRHMRKWNVHRFLGIPSGFKRHKEKEEELARQNREILLALALLQEVLGIKSPKEFEEINIKPVGWRYYTIKVREDGIYNEKGEKDAIYTELLRIDKGFMQSIHALEYNQQATW</sequence>
<evidence type="ECO:0000313" key="1">
    <source>
        <dbReference type="EMBL" id="KUK18577.1"/>
    </source>
</evidence>
<dbReference type="GeneID" id="95969250"/>
<evidence type="ECO:0000313" key="2">
    <source>
        <dbReference type="Proteomes" id="UP000053911"/>
    </source>
</evidence>
<organism evidence="1 2">
    <name type="scientific">Thermococcus sibiricus</name>
    <dbReference type="NCBI Taxonomy" id="172049"/>
    <lineage>
        <taxon>Archaea</taxon>
        <taxon>Methanobacteriati</taxon>
        <taxon>Methanobacteriota</taxon>
        <taxon>Thermococci</taxon>
        <taxon>Thermococcales</taxon>
        <taxon>Thermococcaceae</taxon>
        <taxon>Thermococcus</taxon>
    </lineage>
</organism>
<proteinExistence type="predicted"/>
<dbReference type="Proteomes" id="UP000053911">
    <property type="component" value="Unassembled WGS sequence"/>
</dbReference>
<dbReference type="OMA" id="RRWNIFR"/>
<accession>A0A101ENF7</accession>
<name>A0A101ENF7_9EURY</name>
<comment type="caution">
    <text evidence="1">The sequence shown here is derived from an EMBL/GenBank/DDBJ whole genome shotgun (WGS) entry which is preliminary data.</text>
</comment>
<protein>
    <submittedName>
        <fullName evidence="1">Uncharacterized protein</fullName>
    </submittedName>
</protein>
<reference evidence="2" key="1">
    <citation type="journal article" date="2015" name="MBio">
        <title>Genome-Resolved Metagenomic Analysis Reveals Roles for Candidate Phyla and Other Microbial Community Members in Biogeochemical Transformations in Oil Reservoirs.</title>
        <authorList>
            <person name="Hu P."/>
            <person name="Tom L."/>
            <person name="Singh A."/>
            <person name="Thomas B.C."/>
            <person name="Baker B.J."/>
            <person name="Piceno Y.M."/>
            <person name="Andersen G.L."/>
            <person name="Banfield J.F."/>
        </authorList>
    </citation>
    <scope>NUCLEOTIDE SEQUENCE [LARGE SCALE GENOMIC DNA]</scope>
</reference>
<dbReference type="EMBL" id="LGFD01000002">
    <property type="protein sequence ID" value="KUK18577.1"/>
    <property type="molecule type" value="Genomic_DNA"/>
</dbReference>
<dbReference type="RefSeq" id="WP_015849199.1">
    <property type="nucleotide sequence ID" value="NZ_LGFD01000002.1"/>
</dbReference>
<dbReference type="PATRIC" id="fig|172049.5.peg.517"/>
<dbReference type="AlphaFoldDB" id="A0A101ENF7"/>